<evidence type="ECO:0000256" key="1">
    <source>
        <dbReference type="SAM" id="MobiDB-lite"/>
    </source>
</evidence>
<organism evidence="2">
    <name type="scientific">marine metagenome</name>
    <dbReference type="NCBI Taxonomy" id="408172"/>
    <lineage>
        <taxon>unclassified sequences</taxon>
        <taxon>metagenomes</taxon>
        <taxon>ecological metagenomes</taxon>
    </lineage>
</organism>
<sequence>MKHEGCRVERQYDGPVFPGPFRTVSDVDKWSEWQVSQGPLPGARVGNSPTNVGETIEASGGLPPSTRSIDFDELEDGRVEFKTGRLGKKTPTTLGTRVFDSFTDEPYPAKSRSARFAQLVEEFAYKTTMTIQKGPRKGETGTRKNLTGIDLADSPHPKTGLYLEL</sequence>
<protein>
    <submittedName>
        <fullName evidence="2">Uncharacterized protein</fullName>
    </submittedName>
</protein>
<dbReference type="AlphaFoldDB" id="A0A382WV23"/>
<feature type="region of interest" description="Disordered" evidence="1">
    <location>
        <begin position="37"/>
        <end position="69"/>
    </location>
</feature>
<feature type="region of interest" description="Disordered" evidence="1">
    <location>
        <begin position="131"/>
        <end position="165"/>
    </location>
</feature>
<gene>
    <name evidence="2" type="ORF">METZ01_LOCUS415600</name>
</gene>
<feature type="non-terminal residue" evidence="2">
    <location>
        <position position="165"/>
    </location>
</feature>
<reference evidence="2" key="1">
    <citation type="submission" date="2018-05" db="EMBL/GenBank/DDBJ databases">
        <authorList>
            <person name="Lanie J.A."/>
            <person name="Ng W.-L."/>
            <person name="Kazmierczak K.M."/>
            <person name="Andrzejewski T.M."/>
            <person name="Davidsen T.M."/>
            <person name="Wayne K.J."/>
            <person name="Tettelin H."/>
            <person name="Glass J.I."/>
            <person name="Rusch D."/>
            <person name="Podicherti R."/>
            <person name="Tsui H.-C.T."/>
            <person name="Winkler M.E."/>
        </authorList>
    </citation>
    <scope>NUCLEOTIDE SEQUENCE</scope>
</reference>
<accession>A0A382WV23</accession>
<dbReference type="EMBL" id="UINC01162793">
    <property type="protein sequence ID" value="SVD62746.1"/>
    <property type="molecule type" value="Genomic_DNA"/>
</dbReference>
<proteinExistence type="predicted"/>
<evidence type="ECO:0000313" key="2">
    <source>
        <dbReference type="EMBL" id="SVD62746.1"/>
    </source>
</evidence>
<name>A0A382WV23_9ZZZZ</name>